<dbReference type="InterPro" id="IPR008030">
    <property type="entry name" value="NmrA-like"/>
</dbReference>
<evidence type="ECO:0000313" key="4">
    <source>
        <dbReference type="EMBL" id="TFY60103.1"/>
    </source>
</evidence>
<dbReference type="Gene3D" id="3.90.25.10">
    <property type="entry name" value="UDP-galactose 4-epimerase, domain 1"/>
    <property type="match status" value="1"/>
</dbReference>
<sequence length="332" mass="36881">MSRVTGPLTTIALFGVTGMLGSAFLDAFLEDVIEGYQPKVLVFMRPGKNIARRYEQHAQVQVVQCDYPKGGDDLVEKLRGVDALVSALSGGGYPAHYTLLEAAIKAGVKRFYPSEYGFHHLYRAPGDPGSRVVPLWDEKERFILHMKLHPDVLAGNIEYTLVGAGDLWDQPTEPFWCPWDKDIDTYDVPVVGDGDALADWSCRKDVARYVVASLAKPAVSANAVLNFPSVTMSQNAMVELLRKYAGAKGRTVTVRRFSADDAHRFAADASAAPQEIAESSNIPVDFYFVVKSIQGSGTFRRPTWECHWDLFPEVKRTTFEDYLKEKFGQCCA</sequence>
<keyword evidence="1" id="KW-0521">NADP</keyword>
<dbReference type="Gene3D" id="3.40.50.720">
    <property type="entry name" value="NAD(P)-binding Rossmann-like Domain"/>
    <property type="match status" value="1"/>
</dbReference>
<keyword evidence="2" id="KW-0560">Oxidoreductase</keyword>
<feature type="domain" description="NmrA-like" evidence="3">
    <location>
        <begin position="10"/>
        <end position="252"/>
    </location>
</feature>
<organism evidence="4 5">
    <name type="scientific">Rhodofomes roseus</name>
    <dbReference type="NCBI Taxonomy" id="34475"/>
    <lineage>
        <taxon>Eukaryota</taxon>
        <taxon>Fungi</taxon>
        <taxon>Dikarya</taxon>
        <taxon>Basidiomycota</taxon>
        <taxon>Agaricomycotina</taxon>
        <taxon>Agaricomycetes</taxon>
        <taxon>Polyporales</taxon>
        <taxon>Rhodofomes</taxon>
    </lineage>
</organism>
<dbReference type="InterPro" id="IPR051609">
    <property type="entry name" value="NmrA/Isoflavone_reductase-like"/>
</dbReference>
<dbReference type="PANTHER" id="PTHR47706:SF9">
    <property type="entry name" value="NMRA-LIKE DOMAIN-CONTAINING PROTEIN-RELATED"/>
    <property type="match status" value="1"/>
</dbReference>
<protein>
    <recommendedName>
        <fullName evidence="3">NmrA-like domain-containing protein</fullName>
    </recommendedName>
</protein>
<dbReference type="AlphaFoldDB" id="A0A4Y9YEF8"/>
<evidence type="ECO:0000259" key="3">
    <source>
        <dbReference type="Pfam" id="PF05368"/>
    </source>
</evidence>
<dbReference type="Proteomes" id="UP000298390">
    <property type="component" value="Unassembled WGS sequence"/>
</dbReference>
<dbReference type="EMBL" id="SEKV01000271">
    <property type="protein sequence ID" value="TFY60103.1"/>
    <property type="molecule type" value="Genomic_DNA"/>
</dbReference>
<dbReference type="STRING" id="34475.A0A4Y9YEF8"/>
<dbReference type="SUPFAM" id="SSF51735">
    <property type="entry name" value="NAD(P)-binding Rossmann-fold domains"/>
    <property type="match status" value="1"/>
</dbReference>
<proteinExistence type="predicted"/>
<reference evidence="4 5" key="1">
    <citation type="submission" date="2019-01" db="EMBL/GenBank/DDBJ databases">
        <title>Genome sequencing of the rare red list fungi Fomitopsis rosea.</title>
        <authorList>
            <person name="Buettner E."/>
            <person name="Kellner H."/>
        </authorList>
    </citation>
    <scope>NUCLEOTIDE SEQUENCE [LARGE SCALE GENOMIC DNA]</scope>
    <source>
        <strain evidence="4 5">DSM 105464</strain>
    </source>
</reference>
<dbReference type="PANTHER" id="PTHR47706">
    <property type="entry name" value="NMRA-LIKE FAMILY PROTEIN"/>
    <property type="match status" value="1"/>
</dbReference>
<evidence type="ECO:0000313" key="5">
    <source>
        <dbReference type="Proteomes" id="UP000298390"/>
    </source>
</evidence>
<name>A0A4Y9YEF8_9APHY</name>
<gene>
    <name evidence="4" type="ORF">EVJ58_g5353</name>
</gene>
<dbReference type="InterPro" id="IPR036291">
    <property type="entry name" value="NAD(P)-bd_dom_sf"/>
</dbReference>
<dbReference type="Pfam" id="PF05368">
    <property type="entry name" value="NmrA"/>
    <property type="match status" value="1"/>
</dbReference>
<accession>A0A4Y9YEF8</accession>
<comment type="caution">
    <text evidence="4">The sequence shown here is derived from an EMBL/GenBank/DDBJ whole genome shotgun (WGS) entry which is preliminary data.</text>
</comment>
<dbReference type="GO" id="GO:0016491">
    <property type="term" value="F:oxidoreductase activity"/>
    <property type="evidence" value="ECO:0007669"/>
    <property type="project" value="UniProtKB-KW"/>
</dbReference>
<evidence type="ECO:0000256" key="1">
    <source>
        <dbReference type="ARBA" id="ARBA00022857"/>
    </source>
</evidence>
<evidence type="ECO:0000256" key="2">
    <source>
        <dbReference type="ARBA" id="ARBA00023002"/>
    </source>
</evidence>